<comment type="caution">
    <text evidence="3">The sequence shown here is derived from an EMBL/GenBank/DDBJ whole genome shotgun (WGS) entry which is preliminary data.</text>
</comment>
<keyword evidence="4" id="KW-1185">Reference proteome</keyword>
<organism evidence="3 4">
    <name type="scientific">Cereibacter changlensis JA139</name>
    <dbReference type="NCBI Taxonomy" id="1188249"/>
    <lineage>
        <taxon>Bacteria</taxon>
        <taxon>Pseudomonadati</taxon>
        <taxon>Pseudomonadota</taxon>
        <taxon>Alphaproteobacteria</taxon>
        <taxon>Rhodobacterales</taxon>
        <taxon>Paracoccaceae</taxon>
        <taxon>Cereibacter</taxon>
    </lineage>
</organism>
<dbReference type="PRINTS" id="PR00111">
    <property type="entry name" value="ABHYDROLASE"/>
</dbReference>
<dbReference type="NCBIfam" id="TIGR02427">
    <property type="entry name" value="protocat_pcaD"/>
    <property type="match status" value="1"/>
</dbReference>
<gene>
    <name evidence="3" type="primary">pcaD</name>
    <name evidence="3" type="ORF">C5F48_06775</name>
</gene>
<dbReference type="Gene3D" id="3.40.50.1820">
    <property type="entry name" value="alpha/beta hydrolase"/>
    <property type="match status" value="1"/>
</dbReference>
<dbReference type="InterPro" id="IPR000073">
    <property type="entry name" value="AB_hydrolase_1"/>
</dbReference>
<proteinExistence type="predicted"/>
<dbReference type="InterPro" id="IPR029058">
    <property type="entry name" value="AB_hydrolase_fold"/>
</dbReference>
<dbReference type="GO" id="GO:0016020">
    <property type="term" value="C:membrane"/>
    <property type="evidence" value="ECO:0007669"/>
    <property type="project" value="TreeGrafter"/>
</dbReference>
<dbReference type="PANTHER" id="PTHR43798">
    <property type="entry name" value="MONOACYLGLYCEROL LIPASE"/>
    <property type="match status" value="1"/>
</dbReference>
<dbReference type="OrthoDB" id="9793083at2"/>
<evidence type="ECO:0000313" key="4">
    <source>
        <dbReference type="Proteomes" id="UP000241010"/>
    </source>
</evidence>
<evidence type="ECO:0000256" key="1">
    <source>
        <dbReference type="ARBA" id="ARBA00022801"/>
    </source>
</evidence>
<dbReference type="InterPro" id="IPR050266">
    <property type="entry name" value="AB_hydrolase_sf"/>
</dbReference>
<dbReference type="Proteomes" id="UP000241010">
    <property type="component" value="Unassembled WGS sequence"/>
</dbReference>
<dbReference type="GO" id="GO:0047570">
    <property type="term" value="F:3-oxoadipate enol-lactonase activity"/>
    <property type="evidence" value="ECO:0007669"/>
    <property type="project" value="InterPro"/>
</dbReference>
<dbReference type="GO" id="GO:0042952">
    <property type="term" value="P:beta-ketoadipate pathway"/>
    <property type="evidence" value="ECO:0007669"/>
    <property type="project" value="InterPro"/>
</dbReference>
<dbReference type="Pfam" id="PF12697">
    <property type="entry name" value="Abhydrolase_6"/>
    <property type="match status" value="1"/>
</dbReference>
<dbReference type="RefSeq" id="WP_107663151.1">
    <property type="nucleotide sequence ID" value="NZ_PZKG01000020.1"/>
</dbReference>
<keyword evidence="1" id="KW-0378">Hydrolase</keyword>
<dbReference type="PANTHER" id="PTHR43798:SF31">
    <property type="entry name" value="AB HYDROLASE SUPERFAMILY PROTEIN YCLE"/>
    <property type="match status" value="1"/>
</dbReference>
<dbReference type="AlphaFoldDB" id="A0A2T4JX94"/>
<dbReference type="SUPFAM" id="SSF53474">
    <property type="entry name" value="alpha/beta-Hydrolases"/>
    <property type="match status" value="1"/>
</dbReference>
<name>A0A2T4JX94_9RHOB</name>
<feature type="domain" description="AB hydrolase-1" evidence="2">
    <location>
        <begin position="24"/>
        <end position="251"/>
    </location>
</feature>
<reference evidence="3 4" key="1">
    <citation type="submission" date="2018-03" db="EMBL/GenBank/DDBJ databases">
        <title>Cereibacter changlensis.</title>
        <authorList>
            <person name="Meyer T.E."/>
            <person name="Miller S."/>
            <person name="Lodha T."/>
            <person name="Gandham S."/>
            <person name="Chintalapati S."/>
            <person name="Chintalapati V.R."/>
        </authorList>
    </citation>
    <scope>NUCLEOTIDE SEQUENCE [LARGE SCALE GENOMIC DNA]</scope>
    <source>
        <strain evidence="3 4">JA139</strain>
    </source>
</reference>
<evidence type="ECO:0000313" key="3">
    <source>
        <dbReference type="EMBL" id="PTE22542.1"/>
    </source>
</evidence>
<sequence>MPLAYLPDLRLNYRDEGKPSGPPVVFAHALGSDLRIWDSILPLMPEGLRLIRYDLRGHGGSDTPSGPYAMGALIRDAERLLEHLEVKEAVFVGCSIGGMIAQGLAVKRLDQIRALVLTSTATKIATPEIWQERIDQVRAYGMITLADPTLQRWFPSAFRDSPEGLLWRERLIACDPEGYAACAAAIAGSDFYTTTASLTLPTLAIAGSEDGSTPPDLVRETAELIRGSRFQLIRGAGHIPSLDRPAEYAAALVTFLDSIGHG</sequence>
<dbReference type="InterPro" id="IPR026968">
    <property type="entry name" value="PcaD/CatD"/>
</dbReference>
<accession>A0A2T4JX94</accession>
<protein>
    <submittedName>
        <fullName evidence="3">3-oxoadipate enol-lactonase</fullName>
    </submittedName>
</protein>
<evidence type="ECO:0000259" key="2">
    <source>
        <dbReference type="Pfam" id="PF12697"/>
    </source>
</evidence>
<dbReference type="EMBL" id="PZKG01000020">
    <property type="protein sequence ID" value="PTE22542.1"/>
    <property type="molecule type" value="Genomic_DNA"/>
</dbReference>